<accession>A0AA40A4R5</accession>
<reference evidence="2" key="1">
    <citation type="submission" date="2023-06" db="EMBL/GenBank/DDBJ databases">
        <title>Genome-scale phylogeny and comparative genomics of the fungal order Sordariales.</title>
        <authorList>
            <consortium name="Lawrence Berkeley National Laboratory"/>
            <person name="Hensen N."/>
            <person name="Bonometti L."/>
            <person name="Westerberg I."/>
            <person name="Brannstrom I.O."/>
            <person name="Guillou S."/>
            <person name="Cros-Aarteil S."/>
            <person name="Calhoun S."/>
            <person name="Haridas S."/>
            <person name="Kuo A."/>
            <person name="Mondo S."/>
            <person name="Pangilinan J."/>
            <person name="Riley R."/>
            <person name="LaButti K."/>
            <person name="Andreopoulos B."/>
            <person name="Lipzen A."/>
            <person name="Chen C."/>
            <person name="Yanf M."/>
            <person name="Daum C."/>
            <person name="Ng V."/>
            <person name="Clum A."/>
            <person name="Steindorff A."/>
            <person name="Ohm R."/>
            <person name="Martin F."/>
            <person name="Silar P."/>
            <person name="Natvig D."/>
            <person name="Lalanne C."/>
            <person name="Gautier V."/>
            <person name="Ament-velasquez S.L."/>
            <person name="Kruys A."/>
            <person name="Hutchinson M.I."/>
            <person name="Powell A.J."/>
            <person name="Barry K."/>
            <person name="Miller A.N."/>
            <person name="Grigoriev I.V."/>
            <person name="Debuchy R."/>
            <person name="Gladieux P."/>
            <person name="Thoren M.H."/>
            <person name="Johannesson H."/>
        </authorList>
    </citation>
    <scope>NUCLEOTIDE SEQUENCE</scope>
    <source>
        <strain evidence="2">SMH2392-1A</strain>
    </source>
</reference>
<evidence type="ECO:0000256" key="1">
    <source>
        <dbReference type="SAM" id="MobiDB-lite"/>
    </source>
</evidence>
<dbReference type="GeneID" id="85321685"/>
<evidence type="ECO:0000313" key="3">
    <source>
        <dbReference type="Proteomes" id="UP001172101"/>
    </source>
</evidence>
<dbReference type="PANTHER" id="PTHR42070">
    <property type="entry name" value="FILAMENT ASSOCIATED PROTEIN, PUTATIVE (AFU_ORTHOLOGUE AFUA_8G06630)-RELATED"/>
    <property type="match status" value="1"/>
</dbReference>
<proteinExistence type="predicted"/>
<dbReference type="EMBL" id="JAUIRO010000006">
    <property type="protein sequence ID" value="KAK0709259.1"/>
    <property type="molecule type" value="Genomic_DNA"/>
</dbReference>
<name>A0AA40A4R5_9PEZI</name>
<feature type="compositionally biased region" description="Polar residues" evidence="1">
    <location>
        <begin position="166"/>
        <end position="175"/>
    </location>
</feature>
<evidence type="ECO:0000313" key="2">
    <source>
        <dbReference type="EMBL" id="KAK0709259.1"/>
    </source>
</evidence>
<dbReference type="AlphaFoldDB" id="A0AA40A4R5"/>
<feature type="region of interest" description="Disordered" evidence="1">
    <location>
        <begin position="86"/>
        <end position="181"/>
    </location>
</feature>
<dbReference type="PANTHER" id="PTHR42070:SF1">
    <property type="entry name" value="FILAMENT ASSOCIATED PROTEIN, PUTATIVE (AFU_ORTHOLOGUE AFUA_8G06630)-RELATED"/>
    <property type="match status" value="1"/>
</dbReference>
<dbReference type="RefSeq" id="XP_060292563.1">
    <property type="nucleotide sequence ID" value="XM_060438415.1"/>
</dbReference>
<organism evidence="2 3">
    <name type="scientific">Lasiosphaeria miniovina</name>
    <dbReference type="NCBI Taxonomy" id="1954250"/>
    <lineage>
        <taxon>Eukaryota</taxon>
        <taxon>Fungi</taxon>
        <taxon>Dikarya</taxon>
        <taxon>Ascomycota</taxon>
        <taxon>Pezizomycotina</taxon>
        <taxon>Sordariomycetes</taxon>
        <taxon>Sordariomycetidae</taxon>
        <taxon>Sordariales</taxon>
        <taxon>Lasiosphaeriaceae</taxon>
        <taxon>Lasiosphaeria</taxon>
    </lineage>
</organism>
<gene>
    <name evidence="2" type="ORF">B0T26DRAFT_653008</name>
</gene>
<dbReference type="Proteomes" id="UP001172101">
    <property type="component" value="Unassembled WGS sequence"/>
</dbReference>
<keyword evidence="3" id="KW-1185">Reference proteome</keyword>
<sequence length="228" mass="25495">SNDKTSAAARVRENQRRSRARRREFVENLQTRVQEYERRGVEATLEMQRIARAVALQNSRLRSLLTSAGVSNSEVERYLDSFHDDEDLGYEPTIPPTGHHYPLELQLQHRPPGSPDRPPFSGMPTSKPARSGPSTQSSNDGREDPRTAPSDRYASWSASADHDRMSATSDSSPNADPSPMEMSCSVAASIIVSMQRGQDERRTREALGCQGTKECLVKNTMLFQFLDN</sequence>
<feature type="non-terminal residue" evidence="2">
    <location>
        <position position="1"/>
    </location>
</feature>
<evidence type="ECO:0008006" key="4">
    <source>
        <dbReference type="Google" id="ProtNLM"/>
    </source>
</evidence>
<comment type="caution">
    <text evidence="2">The sequence shown here is derived from an EMBL/GenBank/DDBJ whole genome shotgun (WGS) entry which is preliminary data.</text>
</comment>
<protein>
    <recommendedName>
        <fullName evidence="4">BZIP domain-containing protein</fullName>
    </recommendedName>
</protein>